<feature type="non-terminal residue" evidence="2">
    <location>
        <position position="256"/>
    </location>
</feature>
<keyword evidence="4" id="KW-1185">Reference proteome</keyword>
<evidence type="ECO:0000313" key="4">
    <source>
        <dbReference type="Proteomes" id="UP001222325"/>
    </source>
</evidence>
<dbReference type="AlphaFoldDB" id="A0AAD6XNU0"/>
<feature type="compositionally biased region" description="Basic residues" evidence="1">
    <location>
        <begin position="230"/>
        <end position="240"/>
    </location>
</feature>
<sequence>TMPVCPEPLNTETMAVRREVSTLRLQNQSELVQISFYRVPPAKSFKNSCGLPILSVWLSLDGWRARDFARQTLRWRARASAQHKYLHYSRGAVRLGWVPPTIAAPREAALHPARLAGRPEFAVDSRARSHLEAPREFGASTPRPYPRIEPPARPKSGASRFDESATCSAPRRPSSAESEHRARTDFDTRRGNGAIRLVRDERRRCVEVKARPRTWAGRASLKSAESEHRARARTRSHCAKMARSGSFGMSGAAAWR</sequence>
<reference evidence="2" key="1">
    <citation type="submission" date="2023-03" db="EMBL/GenBank/DDBJ databases">
        <title>Massive genome expansion in bonnet fungi (Mycena s.s.) driven by repeated elements and novel gene families across ecological guilds.</title>
        <authorList>
            <consortium name="Lawrence Berkeley National Laboratory"/>
            <person name="Harder C.B."/>
            <person name="Miyauchi S."/>
            <person name="Viragh M."/>
            <person name="Kuo A."/>
            <person name="Thoen E."/>
            <person name="Andreopoulos B."/>
            <person name="Lu D."/>
            <person name="Skrede I."/>
            <person name="Drula E."/>
            <person name="Henrissat B."/>
            <person name="Morin E."/>
            <person name="Kohler A."/>
            <person name="Barry K."/>
            <person name="LaButti K."/>
            <person name="Morin E."/>
            <person name="Salamov A."/>
            <person name="Lipzen A."/>
            <person name="Mereny Z."/>
            <person name="Hegedus B."/>
            <person name="Baldrian P."/>
            <person name="Stursova M."/>
            <person name="Weitz H."/>
            <person name="Taylor A."/>
            <person name="Grigoriev I.V."/>
            <person name="Nagy L.G."/>
            <person name="Martin F."/>
            <person name="Kauserud H."/>
        </authorList>
    </citation>
    <scope>NUCLEOTIDE SEQUENCE</scope>
    <source>
        <strain evidence="2">CBHHK173m</strain>
    </source>
</reference>
<name>A0AAD6XNU0_9AGAR</name>
<evidence type="ECO:0000313" key="3">
    <source>
        <dbReference type="EMBL" id="KAJ7087925.1"/>
    </source>
</evidence>
<evidence type="ECO:0000313" key="2">
    <source>
        <dbReference type="EMBL" id="KAJ7087923.1"/>
    </source>
</evidence>
<evidence type="ECO:0000256" key="1">
    <source>
        <dbReference type="SAM" id="MobiDB-lite"/>
    </source>
</evidence>
<dbReference type="EMBL" id="JARJCN010000027">
    <property type="protein sequence ID" value="KAJ7087923.1"/>
    <property type="molecule type" value="Genomic_DNA"/>
</dbReference>
<feature type="region of interest" description="Disordered" evidence="1">
    <location>
        <begin position="132"/>
        <end position="188"/>
    </location>
</feature>
<dbReference type="Proteomes" id="UP001222325">
    <property type="component" value="Unassembled WGS sequence"/>
</dbReference>
<protein>
    <submittedName>
        <fullName evidence="2">Uncharacterized protein</fullName>
    </submittedName>
</protein>
<feature type="compositionally biased region" description="Basic and acidic residues" evidence="1">
    <location>
        <begin position="177"/>
        <end position="188"/>
    </location>
</feature>
<gene>
    <name evidence="2" type="ORF">B0H15DRAFT_841755</name>
    <name evidence="3" type="ORF">B0H15DRAFT_841778</name>
</gene>
<feature type="compositionally biased region" description="Pro residues" evidence="1">
    <location>
        <begin position="143"/>
        <end position="153"/>
    </location>
</feature>
<organism evidence="2 4">
    <name type="scientific">Mycena belliarum</name>
    <dbReference type="NCBI Taxonomy" id="1033014"/>
    <lineage>
        <taxon>Eukaryota</taxon>
        <taxon>Fungi</taxon>
        <taxon>Dikarya</taxon>
        <taxon>Basidiomycota</taxon>
        <taxon>Agaricomycotina</taxon>
        <taxon>Agaricomycetes</taxon>
        <taxon>Agaricomycetidae</taxon>
        <taxon>Agaricales</taxon>
        <taxon>Marasmiineae</taxon>
        <taxon>Mycenaceae</taxon>
        <taxon>Mycena</taxon>
    </lineage>
</organism>
<dbReference type="EMBL" id="JARJCN010000027">
    <property type="protein sequence ID" value="KAJ7087925.1"/>
    <property type="molecule type" value="Genomic_DNA"/>
</dbReference>
<comment type="caution">
    <text evidence="2">The sequence shown here is derived from an EMBL/GenBank/DDBJ whole genome shotgun (WGS) entry which is preliminary data.</text>
</comment>
<accession>A0AAD6XNU0</accession>
<feature type="region of interest" description="Disordered" evidence="1">
    <location>
        <begin position="217"/>
        <end position="256"/>
    </location>
</feature>
<proteinExistence type="predicted"/>